<dbReference type="Gene3D" id="1.20.58.2180">
    <property type="match status" value="1"/>
</dbReference>
<evidence type="ECO:0000256" key="1">
    <source>
        <dbReference type="SAM" id="SignalP"/>
    </source>
</evidence>
<reference evidence="3 4" key="2">
    <citation type="journal article" date="2010" name="J. Bacteriol.">
        <title>Complete genome sequence of Beijerinckia indica subsp. indica.</title>
        <authorList>
            <person name="Tamas I."/>
            <person name="Dedysh S.N."/>
            <person name="Liesack W."/>
            <person name="Stott M.B."/>
            <person name="Alam M."/>
            <person name="Murrell J.C."/>
            <person name="Dunfield P.F."/>
        </authorList>
    </citation>
    <scope>NUCLEOTIDE SEQUENCE [LARGE SCALE GENOMIC DNA]</scope>
    <source>
        <strain evidence="4">ATCC 9039 / DSM 1715 / NCIMB 8712</strain>
    </source>
</reference>
<dbReference type="PANTHER" id="PTHR30535">
    <property type="entry name" value="VITAMIN B12-BINDING PROTEIN"/>
    <property type="match status" value="1"/>
</dbReference>
<dbReference type="HOGENOM" id="CLU_038034_13_1_5"/>
<sequence>MKRWIVLAFLLASLLLLSPAKARDIIDMKDRHVSMPETITKIYSASYPLTVLLYALAPDLLAATNFPIAEPAKPLLDPALLNLPVVGAMQGRGRSLNPEEIMALHPDVILAWVDPTGETEHTIRQYGPTGLPILFIELNKLSDYPAALRFLGILLHREARAEKLAAYIEAAQTHVAKAVSSLPQEKRIRIYYAESPDGLATECDSSFHAEPIVIAGGLNVHHCAQTTHMGMERIALEQIIADRPELILAQDPGFARSIGADPSWRHIEAVQKDRVIAVPRLPFNWLDRPPSVMRALGIQWLAHVFYPDLLPFDTKTETRDFFKLFFGVEPSDEDIEHILH</sequence>
<dbReference type="RefSeq" id="WP_012385051.1">
    <property type="nucleotide sequence ID" value="NC_010581.1"/>
</dbReference>
<accession>B2IFV6</accession>
<dbReference type="PROSITE" id="PS50983">
    <property type="entry name" value="FE_B12_PBP"/>
    <property type="match status" value="1"/>
</dbReference>
<organism evidence="3 4">
    <name type="scientific">Beijerinckia indica subsp. indica (strain ATCC 9039 / DSM 1715 / NCIMB 8712)</name>
    <dbReference type="NCBI Taxonomy" id="395963"/>
    <lineage>
        <taxon>Bacteria</taxon>
        <taxon>Pseudomonadati</taxon>
        <taxon>Pseudomonadota</taxon>
        <taxon>Alphaproteobacteria</taxon>
        <taxon>Hyphomicrobiales</taxon>
        <taxon>Beijerinckiaceae</taxon>
        <taxon>Beijerinckia</taxon>
    </lineage>
</organism>
<dbReference type="AlphaFoldDB" id="B2IFV6"/>
<dbReference type="Pfam" id="PF01497">
    <property type="entry name" value="Peripla_BP_2"/>
    <property type="match status" value="1"/>
</dbReference>
<dbReference type="OrthoDB" id="9775594at2"/>
<dbReference type="SUPFAM" id="SSF53807">
    <property type="entry name" value="Helical backbone' metal receptor"/>
    <property type="match status" value="1"/>
</dbReference>
<gene>
    <name evidence="3" type="ordered locus">Bind_2074</name>
</gene>
<feature type="signal peptide" evidence="1">
    <location>
        <begin position="1"/>
        <end position="22"/>
    </location>
</feature>
<dbReference type="eggNOG" id="COG0614">
    <property type="taxonomic scope" value="Bacteria"/>
</dbReference>
<dbReference type="STRING" id="395963.Bind_2074"/>
<dbReference type="PANTHER" id="PTHR30535:SF34">
    <property type="entry name" value="MOLYBDATE-BINDING PROTEIN MOLA"/>
    <property type="match status" value="1"/>
</dbReference>
<evidence type="ECO:0000259" key="2">
    <source>
        <dbReference type="PROSITE" id="PS50983"/>
    </source>
</evidence>
<keyword evidence="1" id="KW-0732">Signal</keyword>
<reference evidence="4" key="1">
    <citation type="submission" date="2008-03" db="EMBL/GenBank/DDBJ databases">
        <title>Complete sequence of chromosome of Beijerinckia indica subsp. indica ATCC 9039.</title>
        <authorList>
            <consortium name="US DOE Joint Genome Institute"/>
            <person name="Copeland A."/>
            <person name="Lucas S."/>
            <person name="Lapidus A."/>
            <person name="Glavina del Rio T."/>
            <person name="Dalin E."/>
            <person name="Tice H."/>
            <person name="Bruce D."/>
            <person name="Goodwin L."/>
            <person name="Pitluck S."/>
            <person name="LaButti K."/>
            <person name="Schmutz J."/>
            <person name="Larimer F."/>
            <person name="Land M."/>
            <person name="Hauser L."/>
            <person name="Kyrpides N."/>
            <person name="Mikhailova N."/>
            <person name="Dunfield P.F."/>
            <person name="Dedysh S.N."/>
            <person name="Liesack W."/>
            <person name="Saw J.H."/>
            <person name="Alam M."/>
            <person name="Chen Y."/>
            <person name="Murrell J.C."/>
            <person name="Richardson P."/>
        </authorList>
    </citation>
    <scope>NUCLEOTIDE SEQUENCE [LARGE SCALE GENOMIC DNA]</scope>
    <source>
        <strain evidence="4">ATCC 9039 / DSM 1715 / NCIMB 8712</strain>
    </source>
</reference>
<evidence type="ECO:0000313" key="3">
    <source>
        <dbReference type="EMBL" id="ACB95695.1"/>
    </source>
</evidence>
<feature type="chain" id="PRO_5002776675" evidence="1">
    <location>
        <begin position="23"/>
        <end position="340"/>
    </location>
</feature>
<proteinExistence type="predicted"/>
<evidence type="ECO:0000313" key="4">
    <source>
        <dbReference type="Proteomes" id="UP000001695"/>
    </source>
</evidence>
<dbReference type="EMBL" id="CP001016">
    <property type="protein sequence ID" value="ACB95695.1"/>
    <property type="molecule type" value="Genomic_DNA"/>
</dbReference>
<keyword evidence="4" id="KW-1185">Reference proteome</keyword>
<feature type="domain" description="Fe/B12 periplasmic-binding" evidence="2">
    <location>
        <begin position="41"/>
        <end position="309"/>
    </location>
</feature>
<dbReference type="KEGG" id="bid:Bind_2074"/>
<dbReference type="InterPro" id="IPR050902">
    <property type="entry name" value="ABC_Transporter_SBP"/>
</dbReference>
<name>B2IFV6_BEII9</name>
<protein>
    <submittedName>
        <fullName evidence="3">Periplasmic binding protein</fullName>
    </submittedName>
</protein>
<dbReference type="Gene3D" id="3.40.50.1980">
    <property type="entry name" value="Nitrogenase molybdenum iron protein domain"/>
    <property type="match status" value="2"/>
</dbReference>
<dbReference type="GO" id="GO:0071281">
    <property type="term" value="P:cellular response to iron ion"/>
    <property type="evidence" value="ECO:0007669"/>
    <property type="project" value="TreeGrafter"/>
</dbReference>
<dbReference type="Proteomes" id="UP000001695">
    <property type="component" value="Chromosome"/>
</dbReference>
<dbReference type="InterPro" id="IPR002491">
    <property type="entry name" value="ABC_transptr_periplasmic_BD"/>
</dbReference>